<dbReference type="PANTHER" id="PTHR43908">
    <property type="entry name" value="AT29763P-RELATED"/>
    <property type="match status" value="1"/>
</dbReference>
<evidence type="ECO:0000256" key="1">
    <source>
        <dbReference type="SAM" id="MobiDB-lite"/>
    </source>
</evidence>
<dbReference type="InterPro" id="IPR036869">
    <property type="entry name" value="J_dom_sf"/>
</dbReference>
<evidence type="ECO:0000313" key="4">
    <source>
        <dbReference type="Proteomes" id="UP000075714"/>
    </source>
</evidence>
<dbReference type="CDD" id="cd06257">
    <property type="entry name" value="DnaJ"/>
    <property type="match status" value="1"/>
</dbReference>
<keyword evidence="4" id="KW-1185">Reference proteome</keyword>
<dbReference type="Gene3D" id="1.10.287.110">
    <property type="entry name" value="DnaJ domain"/>
    <property type="match status" value="1"/>
</dbReference>
<reference evidence="4" key="1">
    <citation type="journal article" date="2016" name="Nat. Commun.">
        <title>The Gonium pectorale genome demonstrates co-option of cell cycle regulation during the evolution of multicellularity.</title>
        <authorList>
            <person name="Hanschen E.R."/>
            <person name="Marriage T.N."/>
            <person name="Ferris P.J."/>
            <person name="Hamaji T."/>
            <person name="Toyoda A."/>
            <person name="Fujiyama A."/>
            <person name="Neme R."/>
            <person name="Noguchi H."/>
            <person name="Minakuchi Y."/>
            <person name="Suzuki M."/>
            <person name="Kawai-Toyooka H."/>
            <person name="Smith D.R."/>
            <person name="Sparks H."/>
            <person name="Anderson J."/>
            <person name="Bakaric R."/>
            <person name="Luria V."/>
            <person name="Karger A."/>
            <person name="Kirschner M.W."/>
            <person name="Durand P.M."/>
            <person name="Michod R.E."/>
            <person name="Nozaki H."/>
            <person name="Olson B.J."/>
        </authorList>
    </citation>
    <scope>NUCLEOTIDE SEQUENCE [LARGE SCALE GENOMIC DNA]</scope>
    <source>
        <strain evidence="4">NIES-2863</strain>
    </source>
</reference>
<feature type="region of interest" description="Disordered" evidence="1">
    <location>
        <begin position="123"/>
        <end position="142"/>
    </location>
</feature>
<dbReference type="GO" id="GO:0071218">
    <property type="term" value="P:cellular response to misfolded protein"/>
    <property type="evidence" value="ECO:0007669"/>
    <property type="project" value="TreeGrafter"/>
</dbReference>
<feature type="region of interest" description="Disordered" evidence="1">
    <location>
        <begin position="15"/>
        <end position="37"/>
    </location>
</feature>
<proteinExistence type="predicted"/>
<dbReference type="Pfam" id="PF00226">
    <property type="entry name" value="DnaJ"/>
    <property type="match status" value="1"/>
</dbReference>
<dbReference type="InterPro" id="IPR001623">
    <property type="entry name" value="DnaJ_domain"/>
</dbReference>
<dbReference type="PROSITE" id="PS50076">
    <property type="entry name" value="DNAJ_2"/>
    <property type="match status" value="1"/>
</dbReference>
<dbReference type="GO" id="GO:0030544">
    <property type="term" value="F:Hsp70 protein binding"/>
    <property type="evidence" value="ECO:0007669"/>
    <property type="project" value="TreeGrafter"/>
</dbReference>
<dbReference type="GO" id="GO:0005789">
    <property type="term" value="C:endoplasmic reticulum membrane"/>
    <property type="evidence" value="ECO:0007669"/>
    <property type="project" value="TreeGrafter"/>
</dbReference>
<dbReference type="AlphaFoldDB" id="A0A150GVJ0"/>
<name>A0A150GVJ0_GONPE</name>
<gene>
    <name evidence="3" type="ORF">GPECTOR_6g777</name>
</gene>
<organism evidence="3 4">
    <name type="scientific">Gonium pectorale</name>
    <name type="common">Green alga</name>
    <dbReference type="NCBI Taxonomy" id="33097"/>
    <lineage>
        <taxon>Eukaryota</taxon>
        <taxon>Viridiplantae</taxon>
        <taxon>Chlorophyta</taxon>
        <taxon>core chlorophytes</taxon>
        <taxon>Chlorophyceae</taxon>
        <taxon>CS clade</taxon>
        <taxon>Chlamydomonadales</taxon>
        <taxon>Volvocaceae</taxon>
        <taxon>Gonium</taxon>
    </lineage>
</organism>
<accession>A0A150GVJ0</accession>
<dbReference type="InterPro" id="IPR051100">
    <property type="entry name" value="DnaJ_subfamily_B/C"/>
</dbReference>
<dbReference type="Proteomes" id="UP000075714">
    <property type="component" value="Unassembled WGS sequence"/>
</dbReference>
<evidence type="ECO:0000313" key="3">
    <source>
        <dbReference type="EMBL" id="KXZ53859.1"/>
    </source>
</evidence>
<evidence type="ECO:0000259" key="2">
    <source>
        <dbReference type="PROSITE" id="PS50076"/>
    </source>
</evidence>
<sequence>MARAAVEALGGAMEVPTPEPVSTLAPTPKPVLSSPRKATGAVPVRKLASTVAAAAATAAAAAAVRAGGWVPPPAGCRIRSGRQLAAAQTPAVGANRVSDLLCLLAEAGRAAAPYFNADVQAGGEEAGQASSEGQASTAAAPDVTEPAAMPAAAIAAAEAAKQLSRSAGQEHMRCLRAMALAALPAWEVRRVLACRVLAPAEQPSVVLRLPVGASRDEVRVAFRRLSLLVHPDKNRSVGAAEAFALVSGAASKLLGSSS</sequence>
<dbReference type="SUPFAM" id="SSF46565">
    <property type="entry name" value="Chaperone J-domain"/>
    <property type="match status" value="1"/>
</dbReference>
<dbReference type="SMART" id="SM00271">
    <property type="entry name" value="DnaJ"/>
    <property type="match status" value="1"/>
</dbReference>
<dbReference type="PANTHER" id="PTHR43908:SF3">
    <property type="entry name" value="AT29763P-RELATED"/>
    <property type="match status" value="1"/>
</dbReference>
<protein>
    <recommendedName>
        <fullName evidence="2">J domain-containing protein</fullName>
    </recommendedName>
</protein>
<dbReference type="OrthoDB" id="553245at2759"/>
<comment type="caution">
    <text evidence="3">The sequence shown here is derived from an EMBL/GenBank/DDBJ whole genome shotgun (WGS) entry which is preliminary data.</text>
</comment>
<feature type="domain" description="J" evidence="2">
    <location>
        <begin position="202"/>
        <end position="258"/>
    </location>
</feature>
<dbReference type="EMBL" id="LSYV01000007">
    <property type="protein sequence ID" value="KXZ53859.1"/>
    <property type="molecule type" value="Genomic_DNA"/>
</dbReference>